<dbReference type="Proteomes" id="UP000002217">
    <property type="component" value="Chromosome"/>
</dbReference>
<dbReference type="Pfam" id="PF14398">
    <property type="entry name" value="ATPgrasp_YheCD"/>
    <property type="match status" value="2"/>
</dbReference>
<dbReference type="eggNOG" id="COG0189">
    <property type="taxonomic scope" value="Bacteria"/>
</dbReference>
<dbReference type="GO" id="GO:0016879">
    <property type="term" value="F:ligase activity, forming carbon-nitrogen bonds"/>
    <property type="evidence" value="ECO:0007669"/>
    <property type="project" value="TreeGrafter"/>
</dbReference>
<dbReference type="Gene3D" id="3.30.470.20">
    <property type="entry name" value="ATP-grasp fold, B domain"/>
    <property type="match status" value="1"/>
</dbReference>
<proteinExistence type="predicted"/>
<dbReference type="PANTHER" id="PTHR21621">
    <property type="entry name" value="RIBOSOMAL PROTEIN S6 MODIFICATION PROTEIN"/>
    <property type="match status" value="1"/>
</dbReference>
<dbReference type="PROSITE" id="PS50975">
    <property type="entry name" value="ATP_GRASP"/>
    <property type="match status" value="2"/>
</dbReference>
<feature type="domain" description="ATP-grasp" evidence="2">
    <location>
        <begin position="197"/>
        <end position="431"/>
    </location>
</feature>
<sequence>MLVKILQENNHLMLDLNQNYFDNTSQIFWGIHRCDVIYNSYLKHAKFNNTFYKIKNLEHINIFYDESDCMRIGPFLGILISAAKKEHVLEGYQDNVYIKLTNHMRNLGGLLVFFTIDDIDWNELLIKGHLIGTDNLYHEVCVPFPRVIYDRCFGSKGRLVGADFREKINEFGLTDIKIYNCMVKLGKLETYELCSKNKDLQKITLPYSEFSFQSLTGFMEKYDSVYIKPDLLYKGEGIIKVSRTGQYFSLEHHRDKLFTRKSTSDLMSVIDLMEDFGHLSQRYVIQKSISLASFLGNPFDVRVMLQKNGLGEWEVSGVLARVGPENCLITSPRSGGQVIRLSEALSSAFPGQIGRQREIKQNIENYAIKIGLAMEAEYGLIGELGIDMGVDSDGSIWMIEVNGKPLKVSMKRLNSKPVDIKINRYPCLFGAFLDGFPCKSTESHSAAGTMELIELTTLPPKTITINKSEVFQTIDPGKPVLIKLGSSEITAGVHISNSLVNHKQIGISSDIMTAMGCCSGIKINMFACSNNVICLGPLLAVLKSPIEYKYIKNTKYKEIEYIEKVAYELGCTLFYFTAQDINWSDEKMVGIFFNRITGKWEDKYFPLPDIVYDLGSFPEKVVRETAKEMMRLLRKRENTALINSRRFFGKYQTIQSIKFLNQTKDLIPATRHLTIDNLQELLLNWKRVFVKSEYGSHGHEVTYIEETDGIFKCETGGRRNKYTTFKEFKELFQFIETKYGETMAVVQQAIKLSTYKGKTFDLRIVMQKDDKANWQINLVSLRLAPYGSLITNISSGGTEFVPPLHELEHHIPGMSMQYLVDFARKIALAIECSFGRQGILGLDVAIDTKGRLWLLEVNSKPSIMDYIDLCSESQAYKFYATPIKYSLYLVQQTAGLICSRLEHKLAGEIAVSQILQSED</sequence>
<dbReference type="SUPFAM" id="SSF56059">
    <property type="entry name" value="Glutathione synthetase ATP-binding domain-like"/>
    <property type="match status" value="2"/>
</dbReference>
<dbReference type="InterPro" id="IPR026838">
    <property type="entry name" value="YheC/D"/>
</dbReference>
<dbReference type="RefSeq" id="WP_015758378.1">
    <property type="nucleotide sequence ID" value="NC_013216.1"/>
</dbReference>
<dbReference type="EMBL" id="CP001720">
    <property type="protein sequence ID" value="ACV63686.1"/>
    <property type="molecule type" value="Genomic_DNA"/>
</dbReference>
<accession>C8W2K2</accession>
<dbReference type="GO" id="GO:0046872">
    <property type="term" value="F:metal ion binding"/>
    <property type="evidence" value="ECO:0007669"/>
    <property type="project" value="InterPro"/>
</dbReference>
<dbReference type="STRING" id="485916.Dtox_2930"/>
<dbReference type="GO" id="GO:0005737">
    <property type="term" value="C:cytoplasm"/>
    <property type="evidence" value="ECO:0007669"/>
    <property type="project" value="TreeGrafter"/>
</dbReference>
<dbReference type="HOGENOM" id="CLU_319056_0_0_9"/>
<feature type="domain" description="ATP-grasp" evidence="2">
    <location>
        <begin position="659"/>
        <end position="887"/>
    </location>
</feature>
<reference evidence="3 4" key="1">
    <citation type="journal article" date="2009" name="Stand. Genomic Sci.">
        <title>Complete genome sequence of Desulfotomaculum acetoxidans type strain (5575).</title>
        <authorList>
            <person name="Spring S."/>
            <person name="Lapidus A."/>
            <person name="Schroder M."/>
            <person name="Gleim D."/>
            <person name="Sims D."/>
            <person name="Meincke L."/>
            <person name="Glavina Del Rio T."/>
            <person name="Tice H."/>
            <person name="Copeland A."/>
            <person name="Cheng J.F."/>
            <person name="Lucas S."/>
            <person name="Chen F."/>
            <person name="Nolan M."/>
            <person name="Bruce D."/>
            <person name="Goodwin L."/>
            <person name="Pitluck S."/>
            <person name="Ivanova N."/>
            <person name="Mavromatis K."/>
            <person name="Mikhailova N."/>
            <person name="Pati A."/>
            <person name="Chen A."/>
            <person name="Palaniappan K."/>
            <person name="Land M."/>
            <person name="Hauser L."/>
            <person name="Chang Y.J."/>
            <person name="Jeffries C.D."/>
            <person name="Chain P."/>
            <person name="Saunders E."/>
            <person name="Brettin T."/>
            <person name="Detter J.C."/>
            <person name="Goker M."/>
            <person name="Bristow J."/>
            <person name="Eisen J.A."/>
            <person name="Markowitz V."/>
            <person name="Hugenholtz P."/>
            <person name="Kyrpides N.C."/>
            <person name="Klenk H.P."/>
            <person name="Han C."/>
        </authorList>
    </citation>
    <scope>NUCLEOTIDE SEQUENCE [LARGE SCALE GENOMIC DNA]</scope>
    <source>
        <strain evidence="4">ATCC 49208 / DSM 771 / VKM B-1644</strain>
    </source>
</reference>
<name>C8W2K2_DESAS</name>
<dbReference type="GO" id="GO:0005524">
    <property type="term" value="F:ATP binding"/>
    <property type="evidence" value="ECO:0007669"/>
    <property type="project" value="UniProtKB-UniRule"/>
</dbReference>
<evidence type="ECO:0000259" key="2">
    <source>
        <dbReference type="PROSITE" id="PS50975"/>
    </source>
</evidence>
<dbReference type="KEGG" id="dae:Dtox_2930"/>
<evidence type="ECO:0000313" key="3">
    <source>
        <dbReference type="EMBL" id="ACV63686.1"/>
    </source>
</evidence>
<evidence type="ECO:0000313" key="4">
    <source>
        <dbReference type="Proteomes" id="UP000002217"/>
    </source>
</evidence>
<keyword evidence="1" id="KW-0547">Nucleotide-binding</keyword>
<evidence type="ECO:0000256" key="1">
    <source>
        <dbReference type="PROSITE-ProRule" id="PRU00409"/>
    </source>
</evidence>
<keyword evidence="4" id="KW-1185">Reference proteome</keyword>
<dbReference type="AlphaFoldDB" id="C8W2K2"/>
<gene>
    <name evidence="3" type="ordered locus">Dtox_2930</name>
</gene>
<keyword evidence="1" id="KW-0067">ATP-binding</keyword>
<protein>
    <recommendedName>
        <fullName evidence="2">ATP-grasp domain-containing protein</fullName>
    </recommendedName>
</protein>
<organism evidence="3 4">
    <name type="scientific">Desulfofarcimen acetoxidans (strain ATCC 49208 / DSM 771 / KCTC 5769 / VKM B-1644 / 5575)</name>
    <name type="common">Desulfotomaculum acetoxidans</name>
    <dbReference type="NCBI Taxonomy" id="485916"/>
    <lineage>
        <taxon>Bacteria</taxon>
        <taxon>Bacillati</taxon>
        <taxon>Bacillota</taxon>
        <taxon>Clostridia</taxon>
        <taxon>Eubacteriales</taxon>
        <taxon>Peptococcaceae</taxon>
        <taxon>Desulfofarcimen</taxon>
    </lineage>
</organism>
<dbReference type="InterPro" id="IPR011761">
    <property type="entry name" value="ATP-grasp"/>
</dbReference>
<dbReference type="OrthoDB" id="1809801at2"/>
<dbReference type="PANTHER" id="PTHR21621:SF0">
    <property type="entry name" value="BETA-CITRYLGLUTAMATE SYNTHASE B-RELATED"/>
    <property type="match status" value="1"/>
</dbReference>